<proteinExistence type="inferred from homology"/>
<dbReference type="InterPro" id="IPR051019">
    <property type="entry name" value="VLCFA-Steroid_DH"/>
</dbReference>
<evidence type="ECO:0000256" key="1">
    <source>
        <dbReference type="ARBA" id="ARBA00006484"/>
    </source>
</evidence>
<evidence type="ECO:0000313" key="3">
    <source>
        <dbReference type="EMBL" id="BCO36595.1"/>
    </source>
</evidence>
<dbReference type="PANTHER" id="PTHR43899">
    <property type="entry name" value="RH59310P"/>
    <property type="match status" value="1"/>
</dbReference>
<dbReference type="PRINTS" id="PR00081">
    <property type="entry name" value="GDHRDH"/>
</dbReference>
<accession>A0A7R7TWH4</accession>
<dbReference type="Pfam" id="PF00106">
    <property type="entry name" value="adh_short"/>
    <property type="match status" value="1"/>
</dbReference>
<reference evidence="3 4" key="1">
    <citation type="submission" date="2020-12" db="EMBL/GenBank/DDBJ databases">
        <title>Complete genome sequence of Mycobacterium heckeshornense JCM 15655T, closely related to a pathogenic non-tuberculous mycobacterial species Mycobacterium xenopi.</title>
        <authorList>
            <person name="Yoshida M."/>
            <person name="Fukano H."/>
            <person name="Asakura T."/>
            <person name="Suzuki M."/>
            <person name="Hoshino Y."/>
        </authorList>
    </citation>
    <scope>NUCLEOTIDE SEQUENCE [LARGE SCALE GENOMIC DNA]</scope>
    <source>
        <strain evidence="3 4">JCM 15655</strain>
    </source>
</reference>
<protein>
    <submittedName>
        <fullName evidence="3">Short-chain dehydrogenase</fullName>
    </submittedName>
</protein>
<evidence type="ECO:0000313" key="4">
    <source>
        <dbReference type="Proteomes" id="UP000595446"/>
    </source>
</evidence>
<dbReference type="InterPro" id="IPR002347">
    <property type="entry name" value="SDR_fam"/>
</dbReference>
<keyword evidence="4" id="KW-1185">Reference proteome</keyword>
<dbReference type="SUPFAM" id="SSF51735">
    <property type="entry name" value="NAD(P)-binding Rossmann-fold domains"/>
    <property type="match status" value="1"/>
</dbReference>
<organism evidence="3 4">
    <name type="scientific">Mycobacterium heckeshornense</name>
    <dbReference type="NCBI Taxonomy" id="110505"/>
    <lineage>
        <taxon>Bacteria</taxon>
        <taxon>Bacillati</taxon>
        <taxon>Actinomycetota</taxon>
        <taxon>Actinomycetes</taxon>
        <taxon>Mycobacteriales</taxon>
        <taxon>Mycobacteriaceae</taxon>
        <taxon>Mycobacterium</taxon>
    </lineage>
</organism>
<dbReference type="EMBL" id="AP024237">
    <property type="protein sequence ID" value="BCO36595.1"/>
    <property type="molecule type" value="Genomic_DNA"/>
</dbReference>
<dbReference type="InterPro" id="IPR036291">
    <property type="entry name" value="NAD(P)-bd_dom_sf"/>
</dbReference>
<dbReference type="CDD" id="cd05233">
    <property type="entry name" value="SDR_c"/>
    <property type="match status" value="1"/>
</dbReference>
<dbReference type="AlphaFoldDB" id="A0A7R7TWH4"/>
<dbReference type="Gene3D" id="3.40.50.720">
    <property type="entry name" value="NAD(P)-binding Rossmann-like Domain"/>
    <property type="match status" value="1"/>
</dbReference>
<evidence type="ECO:0000256" key="2">
    <source>
        <dbReference type="ARBA" id="ARBA00023002"/>
    </source>
</evidence>
<gene>
    <name evidence="3" type="ORF">MHEC_30280</name>
</gene>
<name>A0A7R7TWH4_9MYCO</name>
<sequence length="280" mass="29701">MNGTGHQRSAAAGDDQRVTNLAGYGPWAVIAGGSEGVGAEFARQLAAAGLNLVLVARKPGPLETTANDCRGRGVRVRTLALDLVQPGAVSEIITATGDLEVGLLIYNAGANTCSEQFLDGDLADFQRVIDLNITAMLALVAHYGRPMRTRRRGGILLVGSMAGYLGSMRHSVYGGVKAFGRIFAESLWLELRDHNVHVLELVLGVTRTPAMQRAGLNFDVPGLRVADPGDVAREGLEQLPHGPVYVAGGNAEDAARRNHPDRANVVLSTHRVMQQLLGAD</sequence>
<comment type="similarity">
    <text evidence="1">Belongs to the short-chain dehydrogenases/reductases (SDR) family.</text>
</comment>
<dbReference type="PANTHER" id="PTHR43899:SF13">
    <property type="entry name" value="RH59310P"/>
    <property type="match status" value="1"/>
</dbReference>
<dbReference type="GO" id="GO:0016491">
    <property type="term" value="F:oxidoreductase activity"/>
    <property type="evidence" value="ECO:0007669"/>
    <property type="project" value="UniProtKB-KW"/>
</dbReference>
<dbReference type="Proteomes" id="UP000595446">
    <property type="component" value="Chromosome"/>
</dbReference>
<keyword evidence="2" id="KW-0560">Oxidoreductase</keyword>